<dbReference type="GO" id="GO:0009263">
    <property type="term" value="P:deoxyribonucleotide biosynthetic process"/>
    <property type="evidence" value="ECO:0007669"/>
    <property type="project" value="UniProtKB-KW"/>
</dbReference>
<comment type="function">
    <text evidence="10">Catalyzes the reduction of ribonucleotides to deoxyribonucleotides. May function to provide a pool of deoxyribonucleotide precursors for DNA repair during oxygen limitation and/or for immediate growth after restoration of oxygen.</text>
</comment>
<keyword evidence="4" id="KW-0237">DNA synthesis</keyword>
<dbReference type="InterPro" id="IPR003587">
    <property type="entry name" value="Hint_dom_N"/>
</dbReference>
<keyword evidence="9" id="KW-0170">Cobalt</keyword>
<dbReference type="PROSITE" id="PS50817">
    <property type="entry name" value="INTEIN_N_TER"/>
    <property type="match status" value="1"/>
</dbReference>
<dbReference type="OrthoDB" id="6188at2157"/>
<gene>
    <name evidence="15" type="ORF">SAMN05192561_10450</name>
</gene>
<dbReference type="PANTHER" id="PTHR43371">
    <property type="entry name" value="VITAMIN B12-DEPENDENT RIBONUCLEOTIDE REDUCTASE"/>
    <property type="match status" value="1"/>
</dbReference>
<dbReference type="GO" id="GO:0031419">
    <property type="term" value="F:cobalamin binding"/>
    <property type="evidence" value="ECO:0007669"/>
    <property type="project" value="UniProtKB-KW"/>
</dbReference>
<dbReference type="PRINTS" id="PR00379">
    <property type="entry name" value="INTEIN"/>
</dbReference>
<keyword evidence="5" id="KW-0547">Nucleotide-binding</keyword>
<evidence type="ECO:0000256" key="12">
    <source>
        <dbReference type="RuleBase" id="RU003410"/>
    </source>
</evidence>
<dbReference type="NCBIfam" id="TIGR01445">
    <property type="entry name" value="intein_Nterm"/>
    <property type="match status" value="1"/>
</dbReference>
<feature type="region of interest" description="Disordered" evidence="13">
    <location>
        <begin position="1334"/>
        <end position="1398"/>
    </location>
</feature>
<dbReference type="GO" id="GO:0071897">
    <property type="term" value="P:DNA biosynthetic process"/>
    <property type="evidence" value="ECO:0007669"/>
    <property type="project" value="UniProtKB-KW"/>
</dbReference>
<dbReference type="Gene3D" id="3.10.28.10">
    <property type="entry name" value="Homing endonucleases"/>
    <property type="match status" value="1"/>
</dbReference>
<evidence type="ECO:0000313" key="15">
    <source>
        <dbReference type="EMBL" id="SEH51764.1"/>
    </source>
</evidence>
<dbReference type="NCBIfam" id="TIGR01443">
    <property type="entry name" value="intein_Cterm"/>
    <property type="match status" value="1"/>
</dbReference>
<dbReference type="InterPro" id="IPR003586">
    <property type="entry name" value="Hint_dom_C"/>
</dbReference>
<dbReference type="InterPro" id="IPR000788">
    <property type="entry name" value="RNR_lg_C"/>
</dbReference>
<dbReference type="PANTHER" id="PTHR43371:SF1">
    <property type="entry name" value="RIBONUCLEOSIDE-DIPHOSPHATE REDUCTASE"/>
    <property type="match status" value="1"/>
</dbReference>
<comment type="similarity">
    <text evidence="2">Belongs to the ribonucleoside diphosphate reductase class-2 family.</text>
</comment>
<dbReference type="InterPro" id="IPR013509">
    <property type="entry name" value="RNR_lsu_N"/>
</dbReference>
<dbReference type="InterPro" id="IPR036844">
    <property type="entry name" value="Hint_dom_sf"/>
</dbReference>
<evidence type="ECO:0000256" key="13">
    <source>
        <dbReference type="SAM" id="MobiDB-lite"/>
    </source>
</evidence>
<dbReference type="Pfam" id="PF14890">
    <property type="entry name" value="Intein_splicing"/>
    <property type="match status" value="1"/>
</dbReference>
<evidence type="ECO:0000256" key="1">
    <source>
        <dbReference type="ARBA" id="ARBA00001922"/>
    </source>
</evidence>
<evidence type="ECO:0000256" key="9">
    <source>
        <dbReference type="ARBA" id="ARBA00023285"/>
    </source>
</evidence>
<evidence type="ECO:0000256" key="3">
    <source>
        <dbReference type="ARBA" id="ARBA00022628"/>
    </source>
</evidence>
<feature type="domain" description="DOD-type homing endonuclease" evidence="14">
    <location>
        <begin position="544"/>
        <end position="695"/>
    </location>
</feature>
<dbReference type="InterPro" id="IPR030934">
    <property type="entry name" value="Intein_C"/>
</dbReference>
<dbReference type="CDD" id="cd00081">
    <property type="entry name" value="Hint"/>
    <property type="match status" value="2"/>
</dbReference>
<name>A0A1H6IVU9_9EURY</name>
<dbReference type="Proteomes" id="UP000199215">
    <property type="component" value="Unassembled WGS sequence"/>
</dbReference>
<evidence type="ECO:0000256" key="8">
    <source>
        <dbReference type="ARBA" id="ARBA00023002"/>
    </source>
</evidence>
<dbReference type="GO" id="GO:0016539">
    <property type="term" value="P:intein-mediated protein splicing"/>
    <property type="evidence" value="ECO:0007669"/>
    <property type="project" value="InterPro"/>
</dbReference>
<keyword evidence="8 12" id="KW-0560">Oxidoreductase</keyword>
<dbReference type="GO" id="GO:0004519">
    <property type="term" value="F:endonuclease activity"/>
    <property type="evidence" value="ECO:0007669"/>
    <property type="project" value="InterPro"/>
</dbReference>
<evidence type="ECO:0000259" key="14">
    <source>
        <dbReference type="PROSITE" id="PS50819"/>
    </source>
</evidence>
<dbReference type="InterPro" id="IPR024434">
    <property type="entry name" value="TSCPD_dom"/>
</dbReference>
<dbReference type="Pfam" id="PF14528">
    <property type="entry name" value="LAGLIDADG_3"/>
    <property type="match status" value="1"/>
</dbReference>
<dbReference type="Gene3D" id="2.170.16.10">
    <property type="entry name" value="Hedgehog/Intein (Hint) domain"/>
    <property type="match status" value="2"/>
</dbReference>
<dbReference type="SUPFAM" id="SSF55608">
    <property type="entry name" value="Homing endonucleases"/>
    <property type="match status" value="1"/>
</dbReference>
<dbReference type="EMBL" id="FNWU01000004">
    <property type="protein sequence ID" value="SEH51764.1"/>
    <property type="molecule type" value="Genomic_DNA"/>
</dbReference>
<dbReference type="GO" id="GO:0004748">
    <property type="term" value="F:ribonucleoside-diphosphate reductase activity, thioredoxin disulfide as acceptor"/>
    <property type="evidence" value="ECO:0007669"/>
    <property type="project" value="UniProtKB-EC"/>
</dbReference>
<protein>
    <recommendedName>
        <fullName evidence="12">Ribonucleoside-diphosphate reductase</fullName>
        <ecNumber evidence="12">1.17.4.1</ecNumber>
    </recommendedName>
</protein>
<dbReference type="Gene3D" id="3.20.70.20">
    <property type="match status" value="2"/>
</dbReference>
<dbReference type="InterPro" id="IPR004042">
    <property type="entry name" value="Intein_endonuc_central"/>
</dbReference>
<evidence type="ECO:0000256" key="11">
    <source>
        <dbReference type="ARBA" id="ARBA00047754"/>
    </source>
</evidence>
<comment type="function">
    <text evidence="12">Provides the precursors necessary for DNA synthesis. Catalyzes the biosynthesis of deoxyribonucleotides from the corresponding ribonucleotides.</text>
</comment>
<organism evidence="15 16">
    <name type="scientific">Halopenitus malekzadehii</name>
    <dbReference type="NCBI Taxonomy" id="1267564"/>
    <lineage>
        <taxon>Archaea</taxon>
        <taxon>Methanobacteriati</taxon>
        <taxon>Methanobacteriota</taxon>
        <taxon>Stenosarchaea group</taxon>
        <taxon>Halobacteria</taxon>
        <taxon>Halobacteriales</taxon>
        <taxon>Haloferacaceae</taxon>
        <taxon>Halopenitus</taxon>
    </lineage>
</organism>
<comment type="catalytic activity">
    <reaction evidence="11 12">
        <text>a 2'-deoxyribonucleoside 5'-diphosphate + [thioredoxin]-disulfide + H2O = a ribonucleoside 5'-diphosphate + [thioredoxin]-dithiol</text>
        <dbReference type="Rhea" id="RHEA:23252"/>
        <dbReference type="Rhea" id="RHEA-COMP:10698"/>
        <dbReference type="Rhea" id="RHEA-COMP:10700"/>
        <dbReference type="ChEBI" id="CHEBI:15377"/>
        <dbReference type="ChEBI" id="CHEBI:29950"/>
        <dbReference type="ChEBI" id="CHEBI:50058"/>
        <dbReference type="ChEBI" id="CHEBI:57930"/>
        <dbReference type="ChEBI" id="CHEBI:73316"/>
        <dbReference type="EC" id="1.17.4.1"/>
    </reaction>
</comment>
<reference evidence="15 16" key="1">
    <citation type="submission" date="2016-10" db="EMBL/GenBank/DDBJ databases">
        <authorList>
            <person name="de Groot N.N."/>
        </authorList>
    </citation>
    <scope>NUCLEOTIDE SEQUENCE [LARGE SCALE GENOMIC DNA]</scope>
    <source>
        <strain evidence="15 16">IBRC-M10418</strain>
    </source>
</reference>
<dbReference type="InterPro" id="IPR006142">
    <property type="entry name" value="INTEIN"/>
</dbReference>
<dbReference type="Pfam" id="PF00317">
    <property type="entry name" value="Ribonuc_red_lgN"/>
    <property type="match status" value="1"/>
</dbReference>
<dbReference type="GO" id="GO:0005524">
    <property type="term" value="F:ATP binding"/>
    <property type="evidence" value="ECO:0007669"/>
    <property type="project" value="InterPro"/>
</dbReference>
<dbReference type="Pfam" id="PF12637">
    <property type="entry name" value="TSCPD"/>
    <property type="match status" value="1"/>
</dbReference>
<dbReference type="SUPFAM" id="SSF51998">
    <property type="entry name" value="PFL-like glycyl radical enzymes"/>
    <property type="match status" value="1"/>
</dbReference>
<dbReference type="PROSITE" id="PS50818">
    <property type="entry name" value="INTEIN_C_TER"/>
    <property type="match status" value="1"/>
</dbReference>
<dbReference type="InterPro" id="IPR027434">
    <property type="entry name" value="Homing_endonucl"/>
</dbReference>
<dbReference type="STRING" id="1267564.SAMN05192561_10450"/>
<dbReference type="EC" id="1.17.4.1" evidence="12"/>
<evidence type="ECO:0000256" key="7">
    <source>
        <dbReference type="ARBA" id="ARBA00023000"/>
    </source>
</evidence>
<dbReference type="UniPathway" id="UPA00326"/>
<evidence type="ECO:0000313" key="16">
    <source>
        <dbReference type="Proteomes" id="UP000199215"/>
    </source>
</evidence>
<evidence type="ECO:0000256" key="5">
    <source>
        <dbReference type="ARBA" id="ARBA00022741"/>
    </source>
</evidence>
<dbReference type="PROSITE" id="PS50819">
    <property type="entry name" value="INTEIN_ENDONUCLEASE"/>
    <property type="match status" value="1"/>
</dbReference>
<dbReference type="RefSeq" id="WP_092816911.1">
    <property type="nucleotide sequence ID" value="NZ_FNWU01000004.1"/>
</dbReference>
<dbReference type="Pfam" id="PF02867">
    <property type="entry name" value="Ribonuc_red_lgC"/>
    <property type="match status" value="1"/>
</dbReference>
<dbReference type="SMART" id="SM00305">
    <property type="entry name" value="HintC"/>
    <property type="match status" value="1"/>
</dbReference>
<feature type="compositionally biased region" description="Low complexity" evidence="13">
    <location>
        <begin position="1363"/>
        <end position="1376"/>
    </location>
</feature>
<evidence type="ECO:0000256" key="6">
    <source>
        <dbReference type="ARBA" id="ARBA00022813"/>
    </source>
</evidence>
<accession>A0A1H6IVU9</accession>
<evidence type="ECO:0000256" key="10">
    <source>
        <dbReference type="ARBA" id="ARBA00025437"/>
    </source>
</evidence>
<comment type="similarity">
    <text evidence="12">Belongs to the ribonucleoside diphosphate reductase large chain family.</text>
</comment>
<dbReference type="InterPro" id="IPR006141">
    <property type="entry name" value="Intein_N"/>
</dbReference>
<keyword evidence="16" id="KW-1185">Reference proteome</keyword>
<dbReference type="InterPro" id="IPR004860">
    <property type="entry name" value="LAGLIDADG_dom"/>
</dbReference>
<evidence type="ECO:0000256" key="4">
    <source>
        <dbReference type="ARBA" id="ARBA00022634"/>
    </source>
</evidence>
<keyword evidence="12" id="KW-0215">Deoxyribonucleotide synthesis</keyword>
<evidence type="ECO:0000256" key="2">
    <source>
        <dbReference type="ARBA" id="ARBA00007405"/>
    </source>
</evidence>
<comment type="cofactor">
    <cofactor evidence="1">
        <name>adenosylcob(III)alamin</name>
        <dbReference type="ChEBI" id="CHEBI:18408"/>
    </cofactor>
</comment>
<keyword evidence="6" id="KW-0068">Autocatalytic cleavage</keyword>
<keyword evidence="7" id="KW-0651">Protein splicing</keyword>
<proteinExistence type="inferred from homology"/>
<dbReference type="SMART" id="SM00306">
    <property type="entry name" value="HintN"/>
    <property type="match status" value="1"/>
</dbReference>
<keyword evidence="3" id="KW-0846">Cobalamin</keyword>
<sequence>MSGSDLSADELELPIKRTTGETLEDRLTANAYHNILPARYLRKDADGNQIETQEELFVRVAKNVALAEAVYEAEKRDTEITVTPDQLKPDHPRRDELAAEVFGAGVTAADDSETTLTAHNVNKFAYETIVPDLPAEIRDHVEDTAATFREGMESLSFMPNSPTLMNAGDELQQLSACFVDSPADDITDIHQTAKEAAEVFQSGGGMGYAFWKLRPYGDAVGSTGGIASGPITFMRTYDQMCETIAQGGARRGAQMGVMRVSHPDVIQFIHAKNKDVSLAHSLRLNDPDDYTHTSFKDALAEARELIDDEGRVPKHLRNAVEGHLSNFNISVGVTDDFMEALYNDEEFVFTNPRTEEPHIATAETKELYEMFDLGHHVEVGEELSIPADEIWEHMVEGAHENGEPGVIYLERVNKQHSFDVEEHPDHRILATNPCVTGDTLISTENGLVEAEELYEQGVARDVVVDGRLSEETLKEASSVYKTGEKDVYKLSTEEGYELRLTADHRVMTDDGWVEAENLDTGDTVHVQNRKGAFGQHGSTEEGRVLGWLVGDGHLKHGEERAVLNFYDEDSQISDAFATDVNDVVREPTGNADYEVGVSEISRSDDYRGAQAVEQRVRSSRLYEYAAEADLVDEKLQVPDAVMRGSEEMARGFLRALFTADGGVHGTHEKGNSVRLTSTSTDLLKQVQRLLLNFGVHSKIYEERHEAGVQEMPDGNGGTAEYERQADHDLVISKDNLLRFRDEIGFLLDSKSEALEERLDDYDRGPYSERFEATVASVEPDGHEAVYDLTEPDTSSFVANGLVVHNCGEQPLEEYEACNLGHINLSTLADQGAPDWRVWSEEHADEYDSQEAAVDAFLEEAIDFEEFDQRIDYGTRFLENVVTMSDFPVSEIEQKVRDMRKIGLGVMGLAQLYIQLGVRYGSETGNEIAGQLMTHINHVSKETSHELAAERGSFNDWADSKYADPTEYREWFEHHTGEDADEWADGYPIRNHNTTTIAPTGTTSMIGNTTGGCEPIYNVAFYKNVSDDVQGDEMLVEFDDYFLRTLEANDVDVEAVKREAQEQMSNNEFDGVEGLDTVPNPIGELFVVTGDLSGKQHAAVQCACQRGVDSAISKTCNFPNSASPEDMDEVYRYIYDHGGKGVTVYRDGTRSKQVLTTRAKNAEFADESEAAETIVEQIEEVFGGVEAFLDNEDVRAQIDAEIDGLLEASERPTVNYAETRPRPDSLNGVTQRVETGYGKLYVTINEDENGGPFELFANIGHSGGYTNSFTEALAKVISTALRSGVDPVEIVDELQGTRSPKVAWDKGEQIQSIPDAIGTALRRYLDDEIDKGIPQQQSLSELEEDGTEDVPATGAEQTDGGGVAADAAADEVGPAPGTGSDVAEPEQDATQDLIAAGESPECPECGGLSLYFSEGCKTCESCGWSEC</sequence>
<dbReference type="InterPro" id="IPR050862">
    <property type="entry name" value="RdRp_reductase_class-2"/>
</dbReference>
<dbReference type="SUPFAM" id="SSF51294">
    <property type="entry name" value="Hedgehog/intein (Hint) domain"/>
    <property type="match status" value="1"/>
</dbReference>